<feature type="compositionally biased region" description="Polar residues" evidence="3">
    <location>
        <begin position="1762"/>
        <end position="1780"/>
    </location>
</feature>
<accession>A0AAE0SYM8</accession>
<feature type="compositionally biased region" description="Basic and acidic residues" evidence="3">
    <location>
        <begin position="12"/>
        <end position="21"/>
    </location>
</feature>
<feature type="region of interest" description="Disordered" evidence="3">
    <location>
        <begin position="1809"/>
        <end position="1837"/>
    </location>
</feature>
<reference evidence="5" key="1">
    <citation type="journal article" date="2021" name="Genome Biol. Evol.">
        <title>A High-Quality Reference Genome for a Parasitic Bivalve with Doubly Uniparental Inheritance (Bivalvia: Unionida).</title>
        <authorList>
            <person name="Smith C.H."/>
        </authorList>
    </citation>
    <scope>NUCLEOTIDE SEQUENCE</scope>
    <source>
        <strain evidence="5">CHS0354</strain>
    </source>
</reference>
<dbReference type="PANTHER" id="PTHR24200:SF11">
    <property type="entry name" value="TOUCAN, ISOFORM A"/>
    <property type="match status" value="1"/>
</dbReference>
<name>A0AAE0SYM8_9BIVA</name>
<feature type="compositionally biased region" description="Basic and acidic residues" evidence="3">
    <location>
        <begin position="1059"/>
        <end position="1073"/>
    </location>
</feature>
<feature type="compositionally biased region" description="Polar residues" evidence="3">
    <location>
        <begin position="1114"/>
        <end position="1123"/>
    </location>
</feature>
<dbReference type="SMART" id="SM01052">
    <property type="entry name" value="CAP_GLY"/>
    <property type="match status" value="1"/>
</dbReference>
<feature type="domain" description="CAP-Gly" evidence="4">
    <location>
        <begin position="88"/>
        <end position="130"/>
    </location>
</feature>
<feature type="compositionally biased region" description="Low complexity" evidence="3">
    <location>
        <begin position="1147"/>
        <end position="1157"/>
    </location>
</feature>
<dbReference type="GO" id="GO:0008017">
    <property type="term" value="F:microtubule binding"/>
    <property type="evidence" value="ECO:0007669"/>
    <property type="project" value="TreeGrafter"/>
</dbReference>
<feature type="region of interest" description="Disordered" evidence="3">
    <location>
        <begin position="1002"/>
        <end position="1164"/>
    </location>
</feature>
<dbReference type="EMBL" id="JAEAOA010001723">
    <property type="protein sequence ID" value="KAK3600507.1"/>
    <property type="molecule type" value="Genomic_DNA"/>
</dbReference>
<evidence type="ECO:0000313" key="5">
    <source>
        <dbReference type="EMBL" id="KAK3600507.1"/>
    </source>
</evidence>
<gene>
    <name evidence="5" type="ORF">CHS0354_028706</name>
</gene>
<keyword evidence="6" id="KW-1185">Reference proteome</keyword>
<proteinExistence type="predicted"/>
<reference evidence="5" key="3">
    <citation type="submission" date="2023-05" db="EMBL/GenBank/DDBJ databases">
        <authorList>
            <person name="Smith C.H."/>
        </authorList>
    </citation>
    <scope>NUCLEOTIDE SEQUENCE</scope>
    <source>
        <strain evidence="5">CHS0354</strain>
        <tissue evidence="5">Mantle</tissue>
    </source>
</reference>
<feature type="compositionally biased region" description="Basic and acidic residues" evidence="3">
    <location>
        <begin position="873"/>
        <end position="889"/>
    </location>
</feature>
<feature type="compositionally biased region" description="Basic and acidic residues" evidence="3">
    <location>
        <begin position="1024"/>
        <end position="1034"/>
    </location>
</feature>
<dbReference type="InterPro" id="IPR000938">
    <property type="entry name" value="CAP-Gly_domain"/>
</dbReference>
<feature type="region of interest" description="Disordered" evidence="3">
    <location>
        <begin position="743"/>
        <end position="983"/>
    </location>
</feature>
<evidence type="ECO:0000313" key="6">
    <source>
        <dbReference type="Proteomes" id="UP001195483"/>
    </source>
</evidence>
<comment type="caution">
    <text evidence="5">The sequence shown here is derived from an EMBL/GenBank/DDBJ whole genome shotgun (WGS) entry which is preliminary data.</text>
</comment>
<dbReference type="InterPro" id="IPR051293">
    <property type="entry name" value="MTUS1/CCDC69"/>
</dbReference>
<feature type="region of interest" description="Disordered" evidence="3">
    <location>
        <begin position="1528"/>
        <end position="1781"/>
    </location>
</feature>
<feature type="compositionally biased region" description="Low complexity" evidence="3">
    <location>
        <begin position="1737"/>
        <end position="1755"/>
    </location>
</feature>
<dbReference type="PANTHER" id="PTHR24200">
    <property type="entry name" value="TOUCAN, ISOFORM A"/>
    <property type="match status" value="1"/>
</dbReference>
<feature type="coiled-coil region" evidence="2">
    <location>
        <begin position="1216"/>
        <end position="1257"/>
    </location>
</feature>
<dbReference type="PROSITE" id="PS50245">
    <property type="entry name" value="CAP_GLY_2"/>
    <property type="match status" value="1"/>
</dbReference>
<feature type="compositionally biased region" description="Basic and acidic residues" evidence="3">
    <location>
        <begin position="1628"/>
        <end position="1645"/>
    </location>
</feature>
<protein>
    <recommendedName>
        <fullName evidence="4">CAP-Gly domain-containing protein</fullName>
    </recommendedName>
</protein>
<feature type="compositionally biased region" description="Basic and acidic residues" evidence="3">
    <location>
        <begin position="1124"/>
        <end position="1146"/>
    </location>
</feature>
<feature type="compositionally biased region" description="Polar residues" evidence="3">
    <location>
        <begin position="1546"/>
        <end position="1559"/>
    </location>
</feature>
<feature type="compositionally biased region" description="Basic and acidic residues" evidence="3">
    <location>
        <begin position="300"/>
        <end position="314"/>
    </location>
</feature>
<organism evidence="5 6">
    <name type="scientific">Potamilus streckersoni</name>
    <dbReference type="NCBI Taxonomy" id="2493646"/>
    <lineage>
        <taxon>Eukaryota</taxon>
        <taxon>Metazoa</taxon>
        <taxon>Spiralia</taxon>
        <taxon>Lophotrochozoa</taxon>
        <taxon>Mollusca</taxon>
        <taxon>Bivalvia</taxon>
        <taxon>Autobranchia</taxon>
        <taxon>Heteroconchia</taxon>
        <taxon>Palaeoheterodonta</taxon>
        <taxon>Unionida</taxon>
        <taxon>Unionoidea</taxon>
        <taxon>Unionidae</taxon>
        <taxon>Ambleminae</taxon>
        <taxon>Lampsilini</taxon>
        <taxon>Potamilus</taxon>
    </lineage>
</organism>
<feature type="compositionally biased region" description="Polar residues" evidence="3">
    <location>
        <begin position="1002"/>
        <end position="1021"/>
    </location>
</feature>
<dbReference type="InterPro" id="IPR036859">
    <property type="entry name" value="CAP-Gly_dom_sf"/>
</dbReference>
<feature type="compositionally biased region" description="Basic and acidic residues" evidence="3">
    <location>
        <begin position="1693"/>
        <end position="1706"/>
    </location>
</feature>
<feature type="region of interest" description="Disordered" evidence="3">
    <location>
        <begin position="297"/>
        <end position="326"/>
    </location>
</feature>
<dbReference type="Proteomes" id="UP001195483">
    <property type="component" value="Unassembled WGS sequence"/>
</dbReference>
<dbReference type="GO" id="GO:0005737">
    <property type="term" value="C:cytoplasm"/>
    <property type="evidence" value="ECO:0007669"/>
    <property type="project" value="TreeGrafter"/>
</dbReference>
<evidence type="ECO:0000256" key="2">
    <source>
        <dbReference type="SAM" id="Coils"/>
    </source>
</evidence>
<feature type="compositionally biased region" description="Polar residues" evidence="3">
    <location>
        <begin position="1646"/>
        <end position="1660"/>
    </location>
</feature>
<feature type="compositionally biased region" description="Basic and acidic residues" evidence="3">
    <location>
        <begin position="902"/>
        <end position="912"/>
    </location>
</feature>
<dbReference type="GO" id="GO:0005634">
    <property type="term" value="C:nucleus"/>
    <property type="evidence" value="ECO:0007669"/>
    <property type="project" value="TreeGrafter"/>
</dbReference>
<dbReference type="Gene3D" id="2.30.30.190">
    <property type="entry name" value="CAP Gly-rich-like domain"/>
    <property type="match status" value="1"/>
</dbReference>
<feature type="region of interest" description="Disordered" evidence="3">
    <location>
        <begin position="663"/>
        <end position="685"/>
    </location>
</feature>
<feature type="compositionally biased region" description="Basic and acidic residues" evidence="3">
    <location>
        <begin position="743"/>
        <end position="769"/>
    </location>
</feature>
<dbReference type="Pfam" id="PF01302">
    <property type="entry name" value="CAP_GLY"/>
    <property type="match status" value="1"/>
</dbReference>
<feature type="compositionally biased region" description="Basic and acidic residues" evidence="3">
    <location>
        <begin position="804"/>
        <end position="817"/>
    </location>
</feature>
<reference evidence="5" key="2">
    <citation type="journal article" date="2021" name="Genome Biol. Evol.">
        <title>Developing a high-quality reference genome for a parasitic bivalve with doubly uniparental inheritance (Bivalvia: Unionida).</title>
        <authorList>
            <person name="Smith C.H."/>
        </authorList>
    </citation>
    <scope>NUCLEOTIDE SEQUENCE</scope>
    <source>
        <strain evidence="5">CHS0354</strain>
        <tissue evidence="5">Mantle</tissue>
    </source>
</reference>
<feature type="compositionally biased region" description="Polar residues" evidence="3">
    <location>
        <begin position="1594"/>
        <end position="1613"/>
    </location>
</feature>
<feature type="coiled-coil region" evidence="2">
    <location>
        <begin position="1307"/>
        <end position="1466"/>
    </location>
</feature>
<feature type="compositionally biased region" description="Polar residues" evidence="3">
    <location>
        <begin position="1718"/>
        <end position="1727"/>
    </location>
</feature>
<sequence length="1837" mass="205828">MLDPLENLVNSKPEKKPESRRSFLPPPKSYSKPTFSEDQVPKTKPIPIPISPTFKVTPEECEVEASEFVVGDRVCISGVKTGTLLYFGSFHLAEGLWCGIALDEPDGNHDGLVKDIRYFTCRKGHGIFAPVDKVSNILAKKKQNIAGLIGSPPSQISVLSPYRKIDNIQQKQLHDFEKEPDETETLHSVLERKLQTVPKRNLSRQGYGVSRSKTDGSFIEEEIEEIVEEADKDSPSKRVGDKEGFNRTYNLANEIYGSPEHAVSLGGSSGGDDSWSLSSKPCLVGNAKQYMNITFDSEGQESKEGESTESKESNIVETEESPSPEFIFDQEMIEDGEFDTENIQILTEAQLIAHGLEISHDSSLGLLSSFMLEKTTDILELVEYETEENNLRQAEMEELGNENKSLNAAVHFLDFDSSTPIITKTQSVTHNDTYILNDQNDTYTVGNEMDQLKCMSKFDSTFTMDIQPETKEQEIAMILNDKVDLLSKGPMVDSGISLKGSMTDSQASSMMESVTSLCSSVVDSLPSMRGSMLDSGISVPGVMVESGVSLKGDSENITNSEEEKIKMRVHICREDQKLITDLEDGLNKKVRPVSLISVASADTGYVPDTDSEMGTLTLNSPQDWAEKGTFHGNYEMTTVQESQIEYFQPDTEKNYLPAEIDSDVGTLMGDTDTETDRTEAPKSVSPGETIIMSIKLKEDSCGDKTQKDDSTEADQIQNSTFSLHESDSEEIKQVTIVIADKEDAKDGVKEESKAVDKKVEKLKDSEKTTPRSQRKPSVPAEFRKPNINVGSRLADYIKAPLPTKPKDDQANTEEAKNKRNTQKSKGDSPKHLSRTESTEVVEKKQEIIEKEPVKKVKRTPPKSKWETIMSQIEHNKSSEKKPKEVKSKLEAYLNAPIPVSPKKADEIKDEPKVKKKIPASKIPDFSKVQSKLKISAPPPRVQKEDGSSGRKESSPSRSRRDSKDSSSRSRHHSGNSMRRYSEIQQSGIHIDLVEALNGVKFSGNSIDSSARSSRTDLSTAGTGDETKEKHKLALADKQTSCTTSERKDSSTSVLSDTSQSRDAEDKKKLLVDNKRRKSGIPPPVNSKPERGILKPPRSPMRPASNLHPKHNKSTKTILFTNKATEGDTKTMTRSKDQNRNKKDGKNKSSNKSDLGKSTPDINELHNKEIQRLEALCESRTKQLNMVKLQLQSSNTAFDAMSVLVGYLSHNLDAFSCPQLQEQVKQQLTQIEQQKMQIESLEEKKIAFEADIQKLREHHAEEINCLKLNHETTINTQREDLTKEHSQNLQKVEETRDIEIKGMTLNHETQMTELKKEHEALVEKLKAEHGEEIKTLQMKQENQMEELHKQHQDKLEDITNRFEGIKQTLSEKVQTLKDECEQLRNHATNCEDALQKDSDIKVQAAIAPYRNLPKEIEGLKLVIEMRNDEIQKLRKQTMALEKQLEELPAAKEKIISLQQKVENLQAIVHLKTDHEKQLHEKCQNLMRKYDRESRAKKRLSMDYEELMWKMSQSPELGSDENLYLKKLEESANGDAGSSEVTRRLRSPTKSEASRSPTKSPVQHRATHSLGDESDRKLKRRSATVLVNEKGARSASPLTRESPLTRSWSPSQTDRISIGESPERMSQSWHESEVFEKQNRETSKKSQENPTKSQDSVDNLAQSRGKLVSDEDLQVGDTKSLPSEKKTASVLSSRLKAEEQSTDLRKSAEQLYGSDVDSMENVSSQNIIPDSSVLRKELLNPVPLSQNPSSSSPQTNSEIKKDVSNPTQEISKQISVIQNADSSTEKALAQMHIEQAPSKLRPPQIHASLLPKWTSESEENRLRRSTASLVAKGVRESAV</sequence>
<feature type="compositionally biased region" description="Basic and acidic residues" evidence="3">
    <location>
        <begin position="824"/>
        <end position="854"/>
    </location>
</feature>
<evidence type="ECO:0000259" key="4">
    <source>
        <dbReference type="PROSITE" id="PS50245"/>
    </source>
</evidence>
<evidence type="ECO:0000256" key="1">
    <source>
        <dbReference type="ARBA" id="ARBA00023054"/>
    </source>
</evidence>
<feature type="compositionally biased region" description="Basic and acidic residues" evidence="3">
    <location>
        <begin position="941"/>
        <end position="967"/>
    </location>
</feature>
<keyword evidence="1 2" id="KW-0175">Coiled coil</keyword>
<dbReference type="SUPFAM" id="SSF74924">
    <property type="entry name" value="Cap-Gly domain"/>
    <property type="match status" value="1"/>
</dbReference>
<evidence type="ECO:0000256" key="3">
    <source>
        <dbReference type="SAM" id="MobiDB-lite"/>
    </source>
</evidence>
<feature type="region of interest" description="Disordered" evidence="3">
    <location>
        <begin position="1"/>
        <end position="46"/>
    </location>
</feature>